<dbReference type="GO" id="GO:0003985">
    <property type="term" value="F:acetyl-CoA C-acetyltransferase activity"/>
    <property type="evidence" value="ECO:0007669"/>
    <property type="project" value="UniProtKB-EC"/>
</dbReference>
<dbReference type="Proteomes" id="UP000622547">
    <property type="component" value="Unassembled WGS sequence"/>
</dbReference>
<evidence type="ECO:0000256" key="4">
    <source>
        <dbReference type="ARBA" id="ARBA00023315"/>
    </source>
</evidence>
<dbReference type="PROSITE" id="PS00099">
    <property type="entry name" value="THIOLASE_3"/>
    <property type="match status" value="1"/>
</dbReference>
<name>A0A8J3XG01_9ACTN</name>
<dbReference type="InterPro" id="IPR002155">
    <property type="entry name" value="Thiolase"/>
</dbReference>
<gene>
    <name evidence="11" type="ORF">Pph01_36190</name>
</gene>
<accession>A0A8J3XG01</accession>
<comment type="caution">
    <text evidence="11">The sequence shown here is derived from an EMBL/GenBank/DDBJ whole genome shotgun (WGS) entry which is preliminary data.</text>
</comment>
<evidence type="ECO:0000313" key="11">
    <source>
        <dbReference type="EMBL" id="GII38616.1"/>
    </source>
</evidence>
<dbReference type="InterPro" id="IPR020616">
    <property type="entry name" value="Thiolase_N"/>
</dbReference>
<evidence type="ECO:0000259" key="9">
    <source>
        <dbReference type="Pfam" id="PF00108"/>
    </source>
</evidence>
<keyword evidence="4 8" id="KW-0012">Acyltransferase</keyword>
<dbReference type="InterPro" id="IPR020613">
    <property type="entry name" value="Thiolase_CS"/>
</dbReference>
<dbReference type="InterPro" id="IPR020615">
    <property type="entry name" value="Thiolase_acyl_enz_int_AS"/>
</dbReference>
<evidence type="ECO:0000256" key="6">
    <source>
        <dbReference type="ARBA" id="ARBA00040529"/>
    </source>
</evidence>
<evidence type="ECO:0000256" key="3">
    <source>
        <dbReference type="ARBA" id="ARBA00022679"/>
    </source>
</evidence>
<sequence length="399" mass="40756">MSGSVIVAGARTPIGRLLGSLADLSAADLGGIAIEAALSRAGVAPDQVQYVIMGQVLQAGAGQIPSRQAAVKAGIPMTVPSLTINKVCLSGMDAIALADQLIRAGEFDIVVAGGMESMTNAPHLLPGLRKGVKYGNSGVVDSMALDGLTDAFDQVAMGESTEHHNARLGLTRQEQDEFSARSHQLAAQATKNGLFDDEIVPVSLPQRKGEPVLFSADEGIRPDTTVEALSRLRPAFTKDGTITAGSASQISDGAVAVVVMSRTRAEELGLEWLAEIGAHGNVAGPDNSLQSQPANAIKQALGKQGVTTGDLDLVEINEAFAQVVLQSAKELDLPLDKVNVNGGGIALGHPIGASGARIVLSLAHELKRRGGGLGAAGLCGGGGQGDALIIRVPSGRDGS</sequence>
<dbReference type="InterPro" id="IPR020610">
    <property type="entry name" value="Thiolase_AS"/>
</dbReference>
<evidence type="ECO:0000256" key="2">
    <source>
        <dbReference type="ARBA" id="ARBA00012705"/>
    </source>
</evidence>
<feature type="domain" description="Thiolase N-terminal" evidence="9">
    <location>
        <begin position="5"/>
        <end position="262"/>
    </location>
</feature>
<feature type="domain" description="Thiolase C-terminal" evidence="10">
    <location>
        <begin position="271"/>
        <end position="391"/>
    </location>
</feature>
<evidence type="ECO:0000256" key="7">
    <source>
        <dbReference type="PIRSR" id="PIRSR000429-1"/>
    </source>
</evidence>
<evidence type="ECO:0000256" key="8">
    <source>
        <dbReference type="RuleBase" id="RU003557"/>
    </source>
</evidence>
<dbReference type="CDD" id="cd00751">
    <property type="entry name" value="thiolase"/>
    <property type="match status" value="1"/>
</dbReference>
<dbReference type="PIRSF" id="PIRSF000429">
    <property type="entry name" value="Ac-CoA_Ac_transf"/>
    <property type="match status" value="1"/>
</dbReference>
<proteinExistence type="inferred from homology"/>
<feature type="active site" description="Proton acceptor" evidence="7">
    <location>
        <position position="349"/>
    </location>
</feature>
<dbReference type="Gene3D" id="3.40.47.10">
    <property type="match status" value="2"/>
</dbReference>
<dbReference type="SUPFAM" id="SSF53901">
    <property type="entry name" value="Thiolase-like"/>
    <property type="match status" value="2"/>
</dbReference>
<keyword evidence="3 8" id="KW-0808">Transferase</keyword>
<dbReference type="EMBL" id="BOOP01000015">
    <property type="protein sequence ID" value="GII38616.1"/>
    <property type="molecule type" value="Genomic_DNA"/>
</dbReference>
<dbReference type="FunFam" id="3.40.47.10:FF:000010">
    <property type="entry name" value="Acetyl-CoA acetyltransferase (Thiolase)"/>
    <property type="match status" value="1"/>
</dbReference>
<feature type="active site" description="Proton acceptor" evidence="7">
    <location>
        <position position="379"/>
    </location>
</feature>
<dbReference type="Pfam" id="PF02803">
    <property type="entry name" value="Thiolase_C"/>
    <property type="match status" value="1"/>
</dbReference>
<protein>
    <recommendedName>
        <fullName evidence="6">Probable acetyl-CoA acetyltransferase</fullName>
        <ecNumber evidence="2">2.3.1.9</ecNumber>
    </recommendedName>
    <alternativeName>
        <fullName evidence="5">Acetoacetyl-CoA thiolase</fullName>
    </alternativeName>
</protein>
<evidence type="ECO:0000256" key="5">
    <source>
        <dbReference type="ARBA" id="ARBA00030755"/>
    </source>
</evidence>
<dbReference type="PROSITE" id="PS00737">
    <property type="entry name" value="THIOLASE_2"/>
    <property type="match status" value="1"/>
</dbReference>
<dbReference type="PANTHER" id="PTHR18919:SF107">
    <property type="entry name" value="ACETYL-COA ACETYLTRANSFERASE, CYTOSOLIC"/>
    <property type="match status" value="1"/>
</dbReference>
<evidence type="ECO:0000313" key="12">
    <source>
        <dbReference type="Proteomes" id="UP000622547"/>
    </source>
</evidence>
<reference evidence="11 12" key="1">
    <citation type="submission" date="2021-01" db="EMBL/GenBank/DDBJ databases">
        <title>Whole genome shotgun sequence of Planotetraspora phitsanulokensis NBRC 104273.</title>
        <authorList>
            <person name="Komaki H."/>
            <person name="Tamura T."/>
        </authorList>
    </citation>
    <scope>NUCLEOTIDE SEQUENCE [LARGE SCALE GENOMIC DNA]</scope>
    <source>
        <strain evidence="11 12">NBRC 104273</strain>
    </source>
</reference>
<evidence type="ECO:0000256" key="1">
    <source>
        <dbReference type="ARBA" id="ARBA00010982"/>
    </source>
</evidence>
<dbReference type="AlphaFoldDB" id="A0A8J3XG01"/>
<dbReference type="NCBIfam" id="TIGR01930">
    <property type="entry name" value="AcCoA-C-Actrans"/>
    <property type="match status" value="1"/>
</dbReference>
<keyword evidence="12" id="KW-1185">Reference proteome</keyword>
<dbReference type="Pfam" id="PF00108">
    <property type="entry name" value="Thiolase_N"/>
    <property type="match status" value="1"/>
</dbReference>
<dbReference type="PANTHER" id="PTHR18919">
    <property type="entry name" value="ACETYL-COA C-ACYLTRANSFERASE"/>
    <property type="match status" value="1"/>
</dbReference>
<evidence type="ECO:0000259" key="10">
    <source>
        <dbReference type="Pfam" id="PF02803"/>
    </source>
</evidence>
<feature type="active site" description="Acyl-thioester intermediate" evidence="7">
    <location>
        <position position="88"/>
    </location>
</feature>
<dbReference type="EC" id="2.3.1.9" evidence="2"/>
<dbReference type="RefSeq" id="WP_204074251.1">
    <property type="nucleotide sequence ID" value="NZ_BAABHI010000031.1"/>
</dbReference>
<organism evidence="11 12">
    <name type="scientific">Planotetraspora phitsanulokensis</name>
    <dbReference type="NCBI Taxonomy" id="575192"/>
    <lineage>
        <taxon>Bacteria</taxon>
        <taxon>Bacillati</taxon>
        <taxon>Actinomycetota</taxon>
        <taxon>Actinomycetes</taxon>
        <taxon>Streptosporangiales</taxon>
        <taxon>Streptosporangiaceae</taxon>
        <taxon>Planotetraspora</taxon>
    </lineage>
</organism>
<dbReference type="PROSITE" id="PS00098">
    <property type="entry name" value="THIOLASE_1"/>
    <property type="match status" value="1"/>
</dbReference>
<dbReference type="InterPro" id="IPR020617">
    <property type="entry name" value="Thiolase_C"/>
</dbReference>
<dbReference type="InterPro" id="IPR016039">
    <property type="entry name" value="Thiolase-like"/>
</dbReference>
<comment type="similarity">
    <text evidence="1 8">Belongs to the thiolase-like superfamily. Thiolase family.</text>
</comment>